<proteinExistence type="inferred from homology"/>
<protein>
    <recommendedName>
        <fullName evidence="6">Initiation-specific alpha-1,6-mannosyltransferase</fullName>
    </recommendedName>
</protein>
<evidence type="ECO:0000256" key="2">
    <source>
        <dbReference type="SAM" id="MobiDB-lite"/>
    </source>
</evidence>
<dbReference type="EMBL" id="VICG01000009">
    <property type="protein sequence ID" value="KAA8568935.1"/>
    <property type="molecule type" value="Genomic_DNA"/>
</dbReference>
<dbReference type="InterPro" id="IPR039367">
    <property type="entry name" value="Och1-like"/>
</dbReference>
<feature type="compositionally biased region" description="Basic and acidic residues" evidence="2">
    <location>
        <begin position="313"/>
        <end position="391"/>
    </location>
</feature>
<feature type="chain" id="PRO_5024457280" description="Initiation-specific alpha-1,6-mannosyltransferase" evidence="3">
    <location>
        <begin position="25"/>
        <end position="391"/>
    </location>
</feature>
<evidence type="ECO:0000256" key="3">
    <source>
        <dbReference type="SAM" id="SignalP"/>
    </source>
</evidence>
<evidence type="ECO:0000313" key="5">
    <source>
        <dbReference type="Proteomes" id="UP000322873"/>
    </source>
</evidence>
<dbReference type="PANTHER" id="PTHR31834:SF8">
    <property type="entry name" value="TRANSFERASE, PUTATIVE (AFU_ORTHOLOGUE AFUA_6G14040)-RELATED"/>
    <property type="match status" value="1"/>
</dbReference>
<evidence type="ECO:0000313" key="4">
    <source>
        <dbReference type="EMBL" id="KAA8568935.1"/>
    </source>
</evidence>
<dbReference type="VEuPathDB" id="FungiDB:MFRU_017g01070"/>
<dbReference type="SUPFAM" id="SSF53448">
    <property type="entry name" value="Nucleotide-diphospho-sugar transferases"/>
    <property type="match status" value="1"/>
</dbReference>
<evidence type="ECO:0008006" key="6">
    <source>
        <dbReference type="Google" id="ProtNLM"/>
    </source>
</evidence>
<evidence type="ECO:0000256" key="1">
    <source>
        <dbReference type="ARBA" id="ARBA00009003"/>
    </source>
</evidence>
<gene>
    <name evidence="4" type="ORF">EYC84_007911</name>
</gene>
<feature type="region of interest" description="Disordered" evidence="2">
    <location>
        <begin position="310"/>
        <end position="391"/>
    </location>
</feature>
<sequence>MTSKSHIFFTAIVIFLLIIIAIQHDELNNQGPISMNSFNSSANTHKTLATHTSAPTPFPQKIWYKAGPQGVSDEAKRFRNHCLNISPGYQSEILTDALADEYIWKWFSHRPDILNTYFSLSVPILRADLLRYLILYAYGGVWFDLDVSCEKVPIQKWVLEEYRDAANLVVGLEFDCAWQDDGYLYSQFASWTIMAKPGSPHLMQVIDDILAEFSEIAQRNNVTIDGVQLSMINDVVDSTGPKRMTLGIVKSLNGVLGRELDDRDVGELRSARLIHDVLILPANAFAGIQNGFAKDKGTVLVNHHYAGTWKNKFGGEGEKGSEQEKEIERERQIEYEREIEKQKEAEKEKEAEMEKESESEQEKDTDQERNPEVKQENVEQEKYTDQENPRQ</sequence>
<dbReference type="Proteomes" id="UP000322873">
    <property type="component" value="Unassembled WGS sequence"/>
</dbReference>
<dbReference type="Pfam" id="PF04488">
    <property type="entry name" value="Gly_transf_sug"/>
    <property type="match status" value="1"/>
</dbReference>
<comment type="caution">
    <text evidence="4">The sequence shown here is derived from an EMBL/GenBank/DDBJ whole genome shotgun (WGS) entry which is preliminary data.</text>
</comment>
<comment type="similarity">
    <text evidence="1">Belongs to the glycosyltransferase 32 family.</text>
</comment>
<dbReference type="GO" id="GO:0000136">
    <property type="term" value="C:mannan polymerase complex"/>
    <property type="evidence" value="ECO:0007669"/>
    <property type="project" value="TreeGrafter"/>
</dbReference>
<dbReference type="GO" id="GO:0006487">
    <property type="term" value="P:protein N-linked glycosylation"/>
    <property type="evidence" value="ECO:0007669"/>
    <property type="project" value="TreeGrafter"/>
</dbReference>
<dbReference type="PANTHER" id="PTHR31834">
    <property type="entry name" value="INITIATION-SPECIFIC ALPHA-1,6-MANNOSYLTRANSFERASE"/>
    <property type="match status" value="1"/>
</dbReference>
<organism evidence="4 5">
    <name type="scientific">Monilinia fructicola</name>
    <name type="common">Brown rot fungus</name>
    <name type="synonym">Ciboria fructicola</name>
    <dbReference type="NCBI Taxonomy" id="38448"/>
    <lineage>
        <taxon>Eukaryota</taxon>
        <taxon>Fungi</taxon>
        <taxon>Dikarya</taxon>
        <taxon>Ascomycota</taxon>
        <taxon>Pezizomycotina</taxon>
        <taxon>Leotiomycetes</taxon>
        <taxon>Helotiales</taxon>
        <taxon>Sclerotiniaceae</taxon>
        <taxon>Monilinia</taxon>
    </lineage>
</organism>
<dbReference type="Gene3D" id="3.90.550.20">
    <property type="match status" value="1"/>
</dbReference>
<name>A0A5M9JPL5_MONFR</name>
<accession>A0A5M9JPL5</accession>
<dbReference type="AlphaFoldDB" id="A0A5M9JPL5"/>
<dbReference type="InterPro" id="IPR029044">
    <property type="entry name" value="Nucleotide-diphossugar_trans"/>
</dbReference>
<dbReference type="GO" id="GO:0000009">
    <property type="term" value="F:alpha-1,6-mannosyltransferase activity"/>
    <property type="evidence" value="ECO:0007669"/>
    <property type="project" value="InterPro"/>
</dbReference>
<keyword evidence="3" id="KW-0732">Signal</keyword>
<dbReference type="InterPro" id="IPR007577">
    <property type="entry name" value="GlycoTrfase_DXD_sugar-bd_CS"/>
</dbReference>
<keyword evidence="5" id="KW-1185">Reference proteome</keyword>
<feature type="signal peptide" evidence="3">
    <location>
        <begin position="1"/>
        <end position="24"/>
    </location>
</feature>
<reference evidence="4 5" key="1">
    <citation type="submission" date="2019-06" db="EMBL/GenBank/DDBJ databases">
        <title>Genome Sequence of the Brown Rot Fungal Pathogen Monilinia fructicola.</title>
        <authorList>
            <person name="De Miccolis Angelini R.M."/>
            <person name="Landi L."/>
            <person name="Abate D."/>
            <person name="Pollastro S."/>
            <person name="Romanazzi G."/>
            <person name="Faretra F."/>
        </authorList>
    </citation>
    <scope>NUCLEOTIDE SEQUENCE [LARGE SCALE GENOMIC DNA]</scope>
    <source>
        <strain evidence="4 5">Mfrc123</strain>
    </source>
</reference>